<dbReference type="Pfam" id="PF13855">
    <property type="entry name" value="LRR_8"/>
    <property type="match status" value="1"/>
</dbReference>
<keyword evidence="3 9" id="KW-0812">Transmembrane</keyword>
<dbReference type="Gene3D" id="3.30.200.20">
    <property type="entry name" value="Phosphorylase Kinase, domain 1"/>
    <property type="match status" value="1"/>
</dbReference>
<dbReference type="Pfam" id="PF00560">
    <property type="entry name" value="LRR_1"/>
    <property type="match status" value="1"/>
</dbReference>
<dbReference type="SUPFAM" id="SSF52058">
    <property type="entry name" value="L domain-like"/>
    <property type="match status" value="1"/>
</dbReference>
<sequence>MIRREIVFCFLTLLWFWDSANGLLSPKGVNFEVQALMGIKASLHDPHGVLDNWDGDAVDPCSWTMVTCSPESLVIGLGTPSQSLSGTLSPSIGNLTNLQIVLLQNNNITGPIPSELGKLLKLRTLDLSSNFFTGEVPSSLGLLRNLQYMRLNNNSLSGTFPMSLANMTQLAFLDLSFNNLSGHVPRFSAKTFNIVGNPQICPTGSEPECFGTSLMPMSMNLNGSQNNPISGRPKSHKMAIAFGLSMGCVSLIILVFGLFLWWRQRHNQQTFFDVKDRHHEEVSLGNLRRFQFRELQIATNNFSSKNILGKGGFGHVYKGILQDGTPVAVKRLKDGNAIGGEIQFQTEVEMISLAVHRNLLRLYGFCISPTERLLVYPFMSNGSVASRLKGNGAVRAKVKFLLCFDLLSSTLHR</sequence>
<evidence type="ECO:0000256" key="8">
    <source>
        <dbReference type="PROSITE-ProRule" id="PRU10141"/>
    </source>
</evidence>
<reference evidence="12 13" key="1">
    <citation type="journal article" date="2020" name="Nat. Commun.">
        <title>Genome of Tripterygium wilfordii and identification of cytochrome P450 involved in triptolide biosynthesis.</title>
        <authorList>
            <person name="Tu L."/>
            <person name="Su P."/>
            <person name="Zhang Z."/>
            <person name="Gao L."/>
            <person name="Wang J."/>
            <person name="Hu T."/>
            <person name="Zhou J."/>
            <person name="Zhang Y."/>
            <person name="Zhao Y."/>
            <person name="Liu Y."/>
            <person name="Song Y."/>
            <person name="Tong Y."/>
            <person name="Lu Y."/>
            <person name="Yang J."/>
            <person name="Xu C."/>
            <person name="Jia M."/>
            <person name="Peters R.J."/>
            <person name="Huang L."/>
            <person name="Gao W."/>
        </authorList>
    </citation>
    <scope>NUCLEOTIDE SEQUENCE [LARGE SCALE GENOMIC DNA]</scope>
    <source>
        <strain evidence="13">cv. XIE 37</strain>
        <tissue evidence="12">Leaf</tissue>
    </source>
</reference>
<evidence type="ECO:0000256" key="1">
    <source>
        <dbReference type="ARBA" id="ARBA00004370"/>
    </source>
</evidence>
<keyword evidence="4 10" id="KW-0732">Signal</keyword>
<dbReference type="PROSITE" id="PS50011">
    <property type="entry name" value="PROTEIN_KINASE_DOM"/>
    <property type="match status" value="1"/>
</dbReference>
<evidence type="ECO:0000256" key="7">
    <source>
        <dbReference type="ARBA" id="ARBA00023136"/>
    </source>
</evidence>
<accession>A0A7J7DRH9</accession>
<feature type="binding site" evidence="8">
    <location>
        <position position="330"/>
    </location>
    <ligand>
        <name>ATP</name>
        <dbReference type="ChEBI" id="CHEBI:30616"/>
    </ligand>
</feature>
<dbReference type="InterPro" id="IPR001611">
    <property type="entry name" value="Leu-rich_rpt"/>
</dbReference>
<dbReference type="SUPFAM" id="SSF56112">
    <property type="entry name" value="Protein kinase-like (PK-like)"/>
    <property type="match status" value="1"/>
</dbReference>
<dbReference type="InParanoid" id="A0A7J7DRH9"/>
<organism evidence="12 13">
    <name type="scientific">Tripterygium wilfordii</name>
    <name type="common">Thunder God vine</name>
    <dbReference type="NCBI Taxonomy" id="458696"/>
    <lineage>
        <taxon>Eukaryota</taxon>
        <taxon>Viridiplantae</taxon>
        <taxon>Streptophyta</taxon>
        <taxon>Embryophyta</taxon>
        <taxon>Tracheophyta</taxon>
        <taxon>Spermatophyta</taxon>
        <taxon>Magnoliopsida</taxon>
        <taxon>eudicotyledons</taxon>
        <taxon>Gunneridae</taxon>
        <taxon>Pentapetalae</taxon>
        <taxon>rosids</taxon>
        <taxon>fabids</taxon>
        <taxon>Celastrales</taxon>
        <taxon>Celastraceae</taxon>
        <taxon>Tripterygium</taxon>
    </lineage>
</organism>
<feature type="chain" id="PRO_5029754121" evidence="10">
    <location>
        <begin position="23"/>
        <end position="413"/>
    </location>
</feature>
<evidence type="ECO:0000256" key="5">
    <source>
        <dbReference type="ARBA" id="ARBA00022737"/>
    </source>
</evidence>
<evidence type="ECO:0000256" key="10">
    <source>
        <dbReference type="SAM" id="SignalP"/>
    </source>
</evidence>
<evidence type="ECO:0000256" key="6">
    <source>
        <dbReference type="ARBA" id="ARBA00022989"/>
    </source>
</evidence>
<dbReference type="InterPro" id="IPR001245">
    <property type="entry name" value="Ser-Thr/Tyr_kinase_cat_dom"/>
</dbReference>
<comment type="caution">
    <text evidence="12">The sequence shown here is derived from an EMBL/GenBank/DDBJ whole genome shotgun (WGS) entry which is preliminary data.</text>
</comment>
<dbReference type="GO" id="GO:0004672">
    <property type="term" value="F:protein kinase activity"/>
    <property type="evidence" value="ECO:0007669"/>
    <property type="project" value="InterPro"/>
</dbReference>
<keyword evidence="2" id="KW-0433">Leucine-rich repeat</keyword>
<keyword evidence="8" id="KW-0067">ATP-binding</keyword>
<evidence type="ECO:0000256" key="2">
    <source>
        <dbReference type="ARBA" id="ARBA00022614"/>
    </source>
</evidence>
<evidence type="ECO:0000256" key="9">
    <source>
        <dbReference type="SAM" id="Phobius"/>
    </source>
</evidence>
<dbReference type="FunFam" id="3.30.200.20:FF:000015">
    <property type="entry name" value="Somatic embryogenesis receptor kinase 1"/>
    <property type="match status" value="1"/>
</dbReference>
<evidence type="ECO:0000256" key="3">
    <source>
        <dbReference type="ARBA" id="ARBA00022692"/>
    </source>
</evidence>
<dbReference type="GO" id="GO:0005524">
    <property type="term" value="F:ATP binding"/>
    <property type="evidence" value="ECO:0007669"/>
    <property type="project" value="UniProtKB-UniRule"/>
</dbReference>
<dbReference type="AlphaFoldDB" id="A0A7J7DRH9"/>
<keyword evidence="12" id="KW-0675">Receptor</keyword>
<keyword evidence="8" id="KW-0547">Nucleotide-binding</keyword>
<dbReference type="PANTHER" id="PTHR47988">
    <property type="entry name" value="SOMATIC EMBRYOGENESIS RECEPTOR KINASE 1"/>
    <property type="match status" value="1"/>
</dbReference>
<dbReference type="InterPro" id="IPR032675">
    <property type="entry name" value="LRR_dom_sf"/>
</dbReference>
<evidence type="ECO:0000313" key="12">
    <source>
        <dbReference type="EMBL" id="KAF5748889.1"/>
    </source>
</evidence>
<dbReference type="Proteomes" id="UP000593562">
    <property type="component" value="Unassembled WGS sequence"/>
</dbReference>
<evidence type="ECO:0000256" key="4">
    <source>
        <dbReference type="ARBA" id="ARBA00022729"/>
    </source>
</evidence>
<name>A0A7J7DRH9_TRIWF</name>
<feature type="signal peptide" evidence="10">
    <location>
        <begin position="1"/>
        <end position="22"/>
    </location>
</feature>
<dbReference type="PROSITE" id="PS00107">
    <property type="entry name" value="PROTEIN_KINASE_ATP"/>
    <property type="match status" value="1"/>
</dbReference>
<dbReference type="InterPro" id="IPR013210">
    <property type="entry name" value="LRR_N_plant-typ"/>
</dbReference>
<evidence type="ECO:0000313" key="13">
    <source>
        <dbReference type="Proteomes" id="UP000593562"/>
    </source>
</evidence>
<dbReference type="Pfam" id="PF08263">
    <property type="entry name" value="LRRNT_2"/>
    <property type="match status" value="1"/>
</dbReference>
<proteinExistence type="predicted"/>
<dbReference type="Pfam" id="PF07714">
    <property type="entry name" value="PK_Tyr_Ser-Thr"/>
    <property type="match status" value="1"/>
</dbReference>
<dbReference type="InterPro" id="IPR000719">
    <property type="entry name" value="Prot_kinase_dom"/>
</dbReference>
<dbReference type="Gene3D" id="3.80.10.10">
    <property type="entry name" value="Ribonuclease Inhibitor"/>
    <property type="match status" value="1"/>
</dbReference>
<keyword evidence="12" id="KW-0808">Transferase</keyword>
<keyword evidence="12" id="KW-0418">Kinase</keyword>
<keyword evidence="7 9" id="KW-0472">Membrane</keyword>
<dbReference type="InterPro" id="IPR011009">
    <property type="entry name" value="Kinase-like_dom_sf"/>
</dbReference>
<keyword evidence="5" id="KW-0677">Repeat</keyword>
<keyword evidence="6 9" id="KW-1133">Transmembrane helix</keyword>
<dbReference type="FunFam" id="3.80.10.10:FF:000021">
    <property type="entry name" value="Putative LRR receptor-like serine/threonine-protein kinase"/>
    <property type="match status" value="1"/>
</dbReference>
<dbReference type="InterPro" id="IPR017441">
    <property type="entry name" value="Protein_kinase_ATP_BS"/>
</dbReference>
<dbReference type="GO" id="GO:0016020">
    <property type="term" value="C:membrane"/>
    <property type="evidence" value="ECO:0007669"/>
    <property type="project" value="UniProtKB-SubCell"/>
</dbReference>
<feature type="transmembrane region" description="Helical" evidence="9">
    <location>
        <begin position="238"/>
        <end position="262"/>
    </location>
</feature>
<keyword evidence="13" id="KW-1185">Reference proteome</keyword>
<feature type="domain" description="Protein kinase" evidence="11">
    <location>
        <begin position="302"/>
        <end position="413"/>
    </location>
</feature>
<comment type="subcellular location">
    <subcellularLocation>
        <location evidence="1">Membrane</location>
    </subcellularLocation>
</comment>
<gene>
    <name evidence="12" type="ORF">HS088_TW04G00850</name>
</gene>
<evidence type="ECO:0000259" key="11">
    <source>
        <dbReference type="PROSITE" id="PS50011"/>
    </source>
</evidence>
<protein>
    <submittedName>
        <fullName evidence="12">Putative BRASSINOSTEROID INSENSITIVE 1-associated receptor kinase 1</fullName>
    </submittedName>
</protein>
<dbReference type="EMBL" id="JAAARO010000004">
    <property type="protein sequence ID" value="KAF5748889.1"/>
    <property type="molecule type" value="Genomic_DNA"/>
</dbReference>